<dbReference type="OrthoDB" id="2506647at2759"/>
<dbReference type="GeneID" id="66935614"/>
<proteinExistence type="predicted"/>
<keyword evidence="2" id="KW-1185">Reference proteome</keyword>
<dbReference type="GO" id="GO:0030414">
    <property type="term" value="F:peptidase inhibitor activity"/>
    <property type="evidence" value="ECO:0007669"/>
    <property type="project" value="TreeGrafter"/>
</dbReference>
<evidence type="ECO:0008006" key="3">
    <source>
        <dbReference type="Google" id="ProtNLM"/>
    </source>
</evidence>
<gene>
    <name evidence="1" type="ORF">Aspvir_007632</name>
</gene>
<accession>A0A9P3BV89</accession>
<dbReference type="PANTHER" id="PTHR11362">
    <property type="entry name" value="PHOSPHATIDYLETHANOLAMINE-BINDING PROTEIN"/>
    <property type="match status" value="1"/>
</dbReference>
<dbReference type="InterPro" id="IPR036610">
    <property type="entry name" value="PEBP-like_sf"/>
</dbReference>
<sequence length="179" mass="19402">MPSISSVEAVLSAAEKDSSKLLGLAFGEQRITTPGQYLPRSDAQKEPQIAFNVSSGTYIVISLDLDAPFPSLGFLGPILHWIHPGFKPSTNTTVTGETILTTSAPFVANYIGPAPPPGSSPHRYVFLLYEQPDGFDVEKYAPKNGKPVGNWQRIRYDLDAFAKEVNLGPVLAANYFCSN</sequence>
<dbReference type="CDD" id="cd00866">
    <property type="entry name" value="PEBP_euk"/>
    <property type="match status" value="1"/>
</dbReference>
<organism evidence="1 2">
    <name type="scientific">Aspergillus viridinutans</name>
    <dbReference type="NCBI Taxonomy" id="75553"/>
    <lineage>
        <taxon>Eukaryota</taxon>
        <taxon>Fungi</taxon>
        <taxon>Dikarya</taxon>
        <taxon>Ascomycota</taxon>
        <taxon>Pezizomycotina</taxon>
        <taxon>Eurotiomycetes</taxon>
        <taxon>Eurotiomycetidae</taxon>
        <taxon>Eurotiales</taxon>
        <taxon>Aspergillaceae</taxon>
        <taxon>Aspergillus</taxon>
        <taxon>Aspergillus subgen. Fumigati</taxon>
    </lineage>
</organism>
<evidence type="ECO:0000313" key="2">
    <source>
        <dbReference type="Proteomes" id="UP000710440"/>
    </source>
</evidence>
<dbReference type="GO" id="GO:0030162">
    <property type="term" value="P:regulation of proteolysis"/>
    <property type="evidence" value="ECO:0007669"/>
    <property type="project" value="TreeGrafter"/>
</dbReference>
<dbReference type="PANTHER" id="PTHR11362:SF78">
    <property type="entry name" value="PROTEASE INHIBITOR"/>
    <property type="match status" value="1"/>
</dbReference>
<reference evidence="1 2" key="1">
    <citation type="submission" date="2021-02" db="EMBL/GenBank/DDBJ databases">
        <title>Pan-genome distribution and transcriptional activeness of fungal secondary metabolism genes in Aspergillus section Fumigati.</title>
        <authorList>
            <person name="Takahashi H."/>
            <person name="Umemura M."/>
            <person name="Ninomiya A."/>
            <person name="Kusuya Y."/>
            <person name="Urayama S."/>
            <person name="Shimizu M."/>
            <person name="Watanabe A."/>
            <person name="Kamei K."/>
            <person name="Yaguchi T."/>
            <person name="Hagiwara D."/>
        </authorList>
    </citation>
    <scope>NUCLEOTIDE SEQUENCE [LARGE SCALE GENOMIC DNA]</scope>
    <source>
        <strain evidence="1 2">IFM 47045</strain>
    </source>
</reference>
<dbReference type="GO" id="GO:0046578">
    <property type="term" value="P:regulation of Ras protein signal transduction"/>
    <property type="evidence" value="ECO:0007669"/>
    <property type="project" value="TreeGrafter"/>
</dbReference>
<dbReference type="RefSeq" id="XP_043126746.1">
    <property type="nucleotide sequence ID" value="XM_043270811.1"/>
</dbReference>
<dbReference type="Gene3D" id="3.90.280.10">
    <property type="entry name" value="PEBP-like"/>
    <property type="match status" value="1"/>
</dbReference>
<dbReference type="InterPro" id="IPR008914">
    <property type="entry name" value="PEBP"/>
</dbReference>
<dbReference type="EMBL" id="BOPL01000005">
    <property type="protein sequence ID" value="GIK03560.1"/>
    <property type="molecule type" value="Genomic_DNA"/>
</dbReference>
<dbReference type="GO" id="GO:0005543">
    <property type="term" value="F:phospholipid binding"/>
    <property type="evidence" value="ECO:0007669"/>
    <property type="project" value="TreeGrafter"/>
</dbReference>
<dbReference type="FunFam" id="3.90.280.10:FF:000013">
    <property type="entry name" value="Protease inhibitor (Tfs1), putative"/>
    <property type="match status" value="1"/>
</dbReference>
<dbReference type="InterPro" id="IPR035810">
    <property type="entry name" value="PEBP_euk"/>
</dbReference>
<dbReference type="Pfam" id="PF01161">
    <property type="entry name" value="PBP"/>
    <property type="match status" value="1"/>
</dbReference>
<evidence type="ECO:0000313" key="1">
    <source>
        <dbReference type="EMBL" id="GIK03560.1"/>
    </source>
</evidence>
<dbReference type="SUPFAM" id="SSF49777">
    <property type="entry name" value="PEBP-like"/>
    <property type="match status" value="1"/>
</dbReference>
<name>A0A9P3BV89_ASPVI</name>
<dbReference type="Proteomes" id="UP000710440">
    <property type="component" value="Unassembled WGS sequence"/>
</dbReference>
<protein>
    <recommendedName>
        <fullName evidence="3">Protease inhibitor (Tfs1)</fullName>
    </recommendedName>
</protein>
<comment type="caution">
    <text evidence="1">The sequence shown here is derived from an EMBL/GenBank/DDBJ whole genome shotgun (WGS) entry which is preliminary data.</text>
</comment>
<dbReference type="AlphaFoldDB" id="A0A9P3BV89"/>